<dbReference type="EMBL" id="GBRH01283297">
    <property type="protein sequence ID" value="JAD14598.1"/>
    <property type="molecule type" value="Transcribed_RNA"/>
</dbReference>
<organism evidence="1">
    <name type="scientific">Arundo donax</name>
    <name type="common">Giant reed</name>
    <name type="synonym">Donax arundinaceus</name>
    <dbReference type="NCBI Taxonomy" id="35708"/>
    <lineage>
        <taxon>Eukaryota</taxon>
        <taxon>Viridiplantae</taxon>
        <taxon>Streptophyta</taxon>
        <taxon>Embryophyta</taxon>
        <taxon>Tracheophyta</taxon>
        <taxon>Spermatophyta</taxon>
        <taxon>Magnoliopsida</taxon>
        <taxon>Liliopsida</taxon>
        <taxon>Poales</taxon>
        <taxon>Poaceae</taxon>
        <taxon>PACMAD clade</taxon>
        <taxon>Arundinoideae</taxon>
        <taxon>Arundineae</taxon>
        <taxon>Arundo</taxon>
    </lineage>
</organism>
<reference evidence="1" key="2">
    <citation type="journal article" date="2015" name="Data Brief">
        <title>Shoot transcriptome of the giant reed, Arundo donax.</title>
        <authorList>
            <person name="Barrero R.A."/>
            <person name="Guerrero F.D."/>
            <person name="Moolhuijzen P."/>
            <person name="Goolsby J.A."/>
            <person name="Tidwell J."/>
            <person name="Bellgard S.E."/>
            <person name="Bellgard M.I."/>
        </authorList>
    </citation>
    <scope>NUCLEOTIDE SEQUENCE</scope>
    <source>
        <tissue evidence="1">Shoot tissue taken approximately 20 cm above the soil surface</tissue>
    </source>
</reference>
<dbReference type="AlphaFoldDB" id="A0A0A8XPS8"/>
<reference evidence="1" key="1">
    <citation type="submission" date="2014-09" db="EMBL/GenBank/DDBJ databases">
        <authorList>
            <person name="Magalhaes I.L.F."/>
            <person name="Oliveira U."/>
            <person name="Santos F.R."/>
            <person name="Vidigal T.H.D.A."/>
            <person name="Brescovit A.D."/>
            <person name="Santos A.J."/>
        </authorList>
    </citation>
    <scope>NUCLEOTIDE SEQUENCE</scope>
    <source>
        <tissue evidence="1">Shoot tissue taken approximately 20 cm above the soil surface</tissue>
    </source>
</reference>
<proteinExistence type="predicted"/>
<name>A0A0A8XPS8_ARUDO</name>
<evidence type="ECO:0000313" key="1">
    <source>
        <dbReference type="EMBL" id="JAD14598.1"/>
    </source>
</evidence>
<sequence length="46" mass="5224">MILYLPKHQHLLCMDRCPSKLFDILFVSTDESLVALVVEAGNIPRP</sequence>
<accession>A0A0A8XPS8</accession>
<protein>
    <submittedName>
        <fullName evidence="1">Uncharacterized protein</fullName>
    </submittedName>
</protein>